<protein>
    <submittedName>
        <fullName evidence="2">Uncharacterized protein</fullName>
    </submittedName>
</protein>
<dbReference type="AlphaFoldDB" id="A0AA36G834"/>
<sequence length="148" mass="16899">MIDCDEAVYLASCSFFSDYSSHPQKIDPLPDQSYEMDEGPKEYTTLTVMKRSTPPHSEPYEIGVENQRTPPVSPLKRSYNNLEPQADKVRKDHDIQVVKKQIVKYTDLPRSFFENPVYQPLPGGGYVEICVESKKVHPRIAAIKRSPV</sequence>
<evidence type="ECO:0000313" key="2">
    <source>
        <dbReference type="EMBL" id="CAJ0579121.1"/>
    </source>
</evidence>
<name>A0AA36G834_9BILA</name>
<organism evidence="2 3">
    <name type="scientific">Mesorhabditis spiculigera</name>
    <dbReference type="NCBI Taxonomy" id="96644"/>
    <lineage>
        <taxon>Eukaryota</taxon>
        <taxon>Metazoa</taxon>
        <taxon>Ecdysozoa</taxon>
        <taxon>Nematoda</taxon>
        <taxon>Chromadorea</taxon>
        <taxon>Rhabditida</taxon>
        <taxon>Rhabditina</taxon>
        <taxon>Rhabditomorpha</taxon>
        <taxon>Rhabditoidea</taxon>
        <taxon>Rhabditidae</taxon>
        <taxon>Mesorhabditinae</taxon>
        <taxon>Mesorhabditis</taxon>
    </lineage>
</organism>
<evidence type="ECO:0000256" key="1">
    <source>
        <dbReference type="SAM" id="MobiDB-lite"/>
    </source>
</evidence>
<gene>
    <name evidence="2" type="ORF">MSPICULIGERA_LOCUS17352</name>
</gene>
<dbReference type="EMBL" id="CATQJA010002655">
    <property type="protein sequence ID" value="CAJ0579121.1"/>
    <property type="molecule type" value="Genomic_DNA"/>
</dbReference>
<reference evidence="2" key="1">
    <citation type="submission" date="2023-06" db="EMBL/GenBank/DDBJ databases">
        <authorList>
            <person name="Delattre M."/>
        </authorList>
    </citation>
    <scope>NUCLEOTIDE SEQUENCE</scope>
    <source>
        <strain evidence="2">AF72</strain>
    </source>
</reference>
<dbReference type="Proteomes" id="UP001177023">
    <property type="component" value="Unassembled WGS sequence"/>
</dbReference>
<feature type="region of interest" description="Disordered" evidence="1">
    <location>
        <begin position="47"/>
        <end position="77"/>
    </location>
</feature>
<proteinExistence type="predicted"/>
<accession>A0AA36G834</accession>
<feature type="non-terminal residue" evidence="2">
    <location>
        <position position="148"/>
    </location>
</feature>
<keyword evidence="3" id="KW-1185">Reference proteome</keyword>
<evidence type="ECO:0000313" key="3">
    <source>
        <dbReference type="Proteomes" id="UP001177023"/>
    </source>
</evidence>
<comment type="caution">
    <text evidence="2">The sequence shown here is derived from an EMBL/GenBank/DDBJ whole genome shotgun (WGS) entry which is preliminary data.</text>
</comment>